<gene>
    <name evidence="1" type="ORF">H3Z82_06660</name>
</gene>
<evidence type="ECO:0000313" key="2">
    <source>
        <dbReference type="Proteomes" id="UP000541857"/>
    </source>
</evidence>
<reference evidence="1 2" key="1">
    <citation type="submission" date="2020-07" db="EMBL/GenBank/DDBJ databases">
        <title>Bacterium isolated from marine sediment.</title>
        <authorList>
            <person name="Shang D."/>
        </authorList>
    </citation>
    <scope>NUCLEOTIDE SEQUENCE [LARGE SCALE GENOMIC DNA]</scope>
    <source>
        <strain evidence="1 2">F6074</strain>
    </source>
</reference>
<dbReference type="Proteomes" id="UP000541857">
    <property type="component" value="Unassembled WGS sequence"/>
</dbReference>
<sequence length="172" mass="19893">MDSKTLSFEASPWAGYEINCPYALLSALFDYAHLHELKHFLTSMMSYCYKNKVFFKKNPGHALTIHMVLHSLLRVGYVLQVHTESYRVKESAHIPKDLGLGALTPEEYKNPLLVFQKAFRSHTLSEFDFACFEIVLFSLSPIPDVITWDLFNPYNHLLKMLDASWLIHIRGL</sequence>
<comment type="caution">
    <text evidence="1">The sequence shown here is derived from an EMBL/GenBank/DDBJ whole genome shotgun (WGS) entry which is preliminary data.</text>
</comment>
<name>A0A7W2M493_9FLAO</name>
<evidence type="ECO:0000313" key="1">
    <source>
        <dbReference type="EMBL" id="MBA6152403.1"/>
    </source>
</evidence>
<dbReference type="EMBL" id="JACGLT010000004">
    <property type="protein sequence ID" value="MBA6152403.1"/>
    <property type="molecule type" value="Genomic_DNA"/>
</dbReference>
<dbReference type="AlphaFoldDB" id="A0A7W2M493"/>
<proteinExistence type="predicted"/>
<keyword evidence="2" id="KW-1185">Reference proteome</keyword>
<protein>
    <submittedName>
        <fullName evidence="1">Uncharacterized protein</fullName>
    </submittedName>
</protein>
<organism evidence="1 2">
    <name type="scientific">Gelidibacter maritimus</name>
    <dbReference type="NCBI Taxonomy" id="2761487"/>
    <lineage>
        <taxon>Bacteria</taxon>
        <taxon>Pseudomonadati</taxon>
        <taxon>Bacteroidota</taxon>
        <taxon>Flavobacteriia</taxon>
        <taxon>Flavobacteriales</taxon>
        <taxon>Flavobacteriaceae</taxon>
        <taxon>Gelidibacter</taxon>
    </lineage>
</organism>
<dbReference type="RefSeq" id="WP_182203944.1">
    <property type="nucleotide sequence ID" value="NZ_JACGLT010000004.1"/>
</dbReference>
<accession>A0A7W2M493</accession>